<evidence type="ECO:0000256" key="3">
    <source>
        <dbReference type="ARBA" id="ARBA00022679"/>
    </source>
</evidence>
<gene>
    <name evidence="9" type="ORF">OE88DRAFT_1655227</name>
</gene>
<evidence type="ECO:0000313" key="9">
    <source>
        <dbReference type="EMBL" id="TFK54523.1"/>
    </source>
</evidence>
<keyword evidence="6" id="KW-0472">Membrane</keyword>
<keyword evidence="10" id="KW-1185">Reference proteome</keyword>
<comment type="subcellular location">
    <subcellularLocation>
        <location evidence="1">Membrane</location>
        <topology evidence="1">Single-pass membrane protein</topology>
    </subcellularLocation>
</comment>
<dbReference type="OrthoDB" id="529273at2759"/>
<evidence type="ECO:0000256" key="4">
    <source>
        <dbReference type="ARBA" id="ARBA00022692"/>
    </source>
</evidence>
<dbReference type="GO" id="GO:0016020">
    <property type="term" value="C:membrane"/>
    <property type="evidence" value="ECO:0007669"/>
    <property type="project" value="UniProtKB-SubCell"/>
</dbReference>
<keyword evidence="3" id="KW-0808">Transferase</keyword>
<dbReference type="Proteomes" id="UP000305948">
    <property type="component" value="Unassembled WGS sequence"/>
</dbReference>
<organism evidence="9 10">
    <name type="scientific">Heliocybe sulcata</name>
    <dbReference type="NCBI Taxonomy" id="5364"/>
    <lineage>
        <taxon>Eukaryota</taxon>
        <taxon>Fungi</taxon>
        <taxon>Dikarya</taxon>
        <taxon>Basidiomycota</taxon>
        <taxon>Agaricomycotina</taxon>
        <taxon>Agaricomycetes</taxon>
        <taxon>Gloeophyllales</taxon>
        <taxon>Gloeophyllaceae</taxon>
        <taxon>Heliocybe</taxon>
    </lineage>
</organism>
<evidence type="ECO:0000256" key="7">
    <source>
        <dbReference type="ARBA" id="ARBA00023180"/>
    </source>
</evidence>
<evidence type="ECO:0000256" key="5">
    <source>
        <dbReference type="ARBA" id="ARBA00022989"/>
    </source>
</evidence>
<evidence type="ECO:0000256" key="1">
    <source>
        <dbReference type="ARBA" id="ARBA00004167"/>
    </source>
</evidence>
<accession>A0A5C3NB01</accession>
<proteinExistence type="predicted"/>
<dbReference type="Pfam" id="PF04577">
    <property type="entry name" value="Glyco_transf_61"/>
    <property type="match status" value="1"/>
</dbReference>
<keyword evidence="2" id="KW-0328">Glycosyltransferase</keyword>
<dbReference type="AlphaFoldDB" id="A0A5C3NB01"/>
<dbReference type="PANTHER" id="PTHR20961:SF38">
    <property type="entry name" value="PROTEIN O-LINKED-MANNOSE BETA-1,4-N-ACETYLGLUCOSAMINYLTRANSFERASE 2"/>
    <property type="match status" value="1"/>
</dbReference>
<dbReference type="InterPro" id="IPR007657">
    <property type="entry name" value="Glycosyltransferase_61"/>
</dbReference>
<evidence type="ECO:0000256" key="2">
    <source>
        <dbReference type="ARBA" id="ARBA00022676"/>
    </source>
</evidence>
<evidence type="ECO:0000259" key="8">
    <source>
        <dbReference type="Pfam" id="PF04577"/>
    </source>
</evidence>
<dbReference type="GO" id="GO:0005783">
    <property type="term" value="C:endoplasmic reticulum"/>
    <property type="evidence" value="ECO:0007669"/>
    <property type="project" value="TreeGrafter"/>
</dbReference>
<dbReference type="PANTHER" id="PTHR20961">
    <property type="entry name" value="GLYCOSYLTRANSFERASE"/>
    <property type="match status" value="1"/>
</dbReference>
<name>A0A5C3NB01_9AGAM</name>
<keyword evidence="5" id="KW-1133">Transmembrane helix</keyword>
<keyword evidence="4" id="KW-0812">Transmembrane</keyword>
<dbReference type="STRING" id="5364.A0A5C3NB01"/>
<sequence>MPGLLRAPARLSGRDAFLILLGAFCMHILSLLSGGFNDGTKNEIVVSTHYNSTWQMHEHEHEDKGLRFEPQVPEHVVDTQPRRPEIEAPPAQTAQKSVDIATVASLPGTKMVHHAPGWTIFHDVYMSNGTLFVVTDEEPSEFPDPVYITSTGLPAVNSEENIRARLPTKYDLDFITTAEAQKRWGRRDGEAENRVYSVEGNTVLFNDPHQFLDHYYHFVAELLFGTWAFWSGAQSQWEPPRTSTKDTMHNLFLGSSPFFHTSSKQISPPPVPVFDRAIFAHASAPQWRDKPGFNGYFFRAAFPSLALETQDDWQDRIRNTQPLPVSSLSPTASGEEELGRAYHFPAMMVVDRSAAFKGRMCGSTNQRTAAEAYYYMRDRGLLRQSGFEYDYTDVTPKPASLAFPALPENAWWEDVRRRVVKFAGAGQREHREGLLSAEKGDVVITYISRQAVRRRLVQEQHEGLVKALEEMVERKNGEERKAGRERRWEVNVVQAEKMGRDEQVRLASRSTVMLGVHGNGLSHLILMPPSERSTVIEIFIPQGFAHDYEWTSRALGHRHFAVWNDTAYTWPNHPGVDYPEGFQGTEIPVHGPSVAKLIEDRIEGRVP</sequence>
<evidence type="ECO:0000313" key="10">
    <source>
        <dbReference type="Proteomes" id="UP000305948"/>
    </source>
</evidence>
<feature type="domain" description="Glycosyltransferase 61 catalytic" evidence="8">
    <location>
        <begin position="442"/>
        <end position="530"/>
    </location>
</feature>
<protein>
    <recommendedName>
        <fullName evidence="8">Glycosyltransferase 61 catalytic domain-containing protein</fullName>
    </recommendedName>
</protein>
<evidence type="ECO:0000256" key="6">
    <source>
        <dbReference type="ARBA" id="ARBA00023136"/>
    </source>
</evidence>
<dbReference type="GO" id="GO:0097363">
    <property type="term" value="F:protein O-acetylglucosaminyltransferase activity"/>
    <property type="evidence" value="ECO:0007669"/>
    <property type="project" value="TreeGrafter"/>
</dbReference>
<dbReference type="EMBL" id="ML213506">
    <property type="protein sequence ID" value="TFK54523.1"/>
    <property type="molecule type" value="Genomic_DNA"/>
</dbReference>
<dbReference type="InterPro" id="IPR049625">
    <property type="entry name" value="Glyco_transf_61_cat"/>
</dbReference>
<reference evidence="9 10" key="1">
    <citation type="journal article" date="2019" name="Nat. Ecol. Evol.">
        <title>Megaphylogeny resolves global patterns of mushroom evolution.</title>
        <authorList>
            <person name="Varga T."/>
            <person name="Krizsan K."/>
            <person name="Foldi C."/>
            <person name="Dima B."/>
            <person name="Sanchez-Garcia M."/>
            <person name="Sanchez-Ramirez S."/>
            <person name="Szollosi G.J."/>
            <person name="Szarkandi J.G."/>
            <person name="Papp V."/>
            <person name="Albert L."/>
            <person name="Andreopoulos W."/>
            <person name="Angelini C."/>
            <person name="Antonin V."/>
            <person name="Barry K.W."/>
            <person name="Bougher N.L."/>
            <person name="Buchanan P."/>
            <person name="Buyck B."/>
            <person name="Bense V."/>
            <person name="Catcheside P."/>
            <person name="Chovatia M."/>
            <person name="Cooper J."/>
            <person name="Damon W."/>
            <person name="Desjardin D."/>
            <person name="Finy P."/>
            <person name="Geml J."/>
            <person name="Haridas S."/>
            <person name="Hughes K."/>
            <person name="Justo A."/>
            <person name="Karasinski D."/>
            <person name="Kautmanova I."/>
            <person name="Kiss B."/>
            <person name="Kocsube S."/>
            <person name="Kotiranta H."/>
            <person name="LaButti K.M."/>
            <person name="Lechner B.E."/>
            <person name="Liimatainen K."/>
            <person name="Lipzen A."/>
            <person name="Lukacs Z."/>
            <person name="Mihaltcheva S."/>
            <person name="Morgado L.N."/>
            <person name="Niskanen T."/>
            <person name="Noordeloos M.E."/>
            <person name="Ohm R.A."/>
            <person name="Ortiz-Santana B."/>
            <person name="Ovrebo C."/>
            <person name="Racz N."/>
            <person name="Riley R."/>
            <person name="Savchenko A."/>
            <person name="Shiryaev A."/>
            <person name="Soop K."/>
            <person name="Spirin V."/>
            <person name="Szebenyi C."/>
            <person name="Tomsovsky M."/>
            <person name="Tulloss R.E."/>
            <person name="Uehling J."/>
            <person name="Grigoriev I.V."/>
            <person name="Vagvolgyi C."/>
            <person name="Papp T."/>
            <person name="Martin F.M."/>
            <person name="Miettinen O."/>
            <person name="Hibbett D.S."/>
            <person name="Nagy L.G."/>
        </authorList>
    </citation>
    <scope>NUCLEOTIDE SEQUENCE [LARGE SCALE GENOMIC DNA]</scope>
    <source>
        <strain evidence="9 10">OMC1185</strain>
    </source>
</reference>
<dbReference type="GO" id="GO:0035269">
    <property type="term" value="P:protein O-linked glycosylation via mannose"/>
    <property type="evidence" value="ECO:0007669"/>
    <property type="project" value="TreeGrafter"/>
</dbReference>
<keyword evidence="7" id="KW-0325">Glycoprotein</keyword>